<dbReference type="InterPro" id="IPR001763">
    <property type="entry name" value="Rhodanese-like_dom"/>
</dbReference>
<comment type="caution">
    <text evidence="2">The sequence shown here is derived from an EMBL/GenBank/DDBJ whole genome shotgun (WGS) entry which is preliminary data.</text>
</comment>
<dbReference type="InterPro" id="IPR050229">
    <property type="entry name" value="GlpE_sulfurtransferase"/>
</dbReference>
<dbReference type="SMART" id="SM00450">
    <property type="entry name" value="RHOD"/>
    <property type="match status" value="1"/>
</dbReference>
<sequence>MFFSKVKSISTSELATKIQEQKDIEIIDVREKDEFRSGHIKEAKNVPLSNFDVSKIKKQPLYVICQSGIRSKQAYQYLRKQGYDVTNVSGGMNAWKGKMV</sequence>
<keyword evidence="2" id="KW-0808">Transferase</keyword>
<evidence type="ECO:0000313" key="3">
    <source>
        <dbReference type="Proteomes" id="UP000294743"/>
    </source>
</evidence>
<reference evidence="2 3" key="1">
    <citation type="submission" date="2019-03" db="EMBL/GenBank/DDBJ databases">
        <title>Genomic Encyclopedia of Type Strains, Phase IV (KMG-IV): sequencing the most valuable type-strain genomes for metagenomic binning, comparative biology and taxonomic classification.</title>
        <authorList>
            <person name="Goeker M."/>
        </authorList>
    </citation>
    <scope>NUCLEOTIDE SEQUENCE [LARGE SCALE GENOMIC DNA]</scope>
    <source>
        <strain evidence="2 3">DSM 28867</strain>
    </source>
</reference>
<dbReference type="SUPFAM" id="SSF52821">
    <property type="entry name" value="Rhodanese/Cell cycle control phosphatase"/>
    <property type="match status" value="1"/>
</dbReference>
<keyword evidence="3" id="KW-1185">Reference proteome</keyword>
<gene>
    <name evidence="2" type="ORF">EDD63_1055</name>
</gene>
<dbReference type="PANTHER" id="PTHR43031">
    <property type="entry name" value="FAD-DEPENDENT OXIDOREDUCTASE"/>
    <property type="match status" value="1"/>
</dbReference>
<dbReference type="RefSeq" id="WP_208318290.1">
    <property type="nucleotide sequence ID" value="NZ_SODD01000005.1"/>
</dbReference>
<dbReference type="PROSITE" id="PS50206">
    <property type="entry name" value="RHODANESE_3"/>
    <property type="match status" value="1"/>
</dbReference>
<dbReference type="AlphaFoldDB" id="A0A4R8A4L7"/>
<dbReference type="GO" id="GO:0016740">
    <property type="term" value="F:transferase activity"/>
    <property type="evidence" value="ECO:0007669"/>
    <property type="project" value="UniProtKB-KW"/>
</dbReference>
<proteinExistence type="predicted"/>
<evidence type="ECO:0000259" key="1">
    <source>
        <dbReference type="PROSITE" id="PS50206"/>
    </source>
</evidence>
<dbReference type="CDD" id="cd00158">
    <property type="entry name" value="RHOD"/>
    <property type="match status" value="1"/>
</dbReference>
<organism evidence="2 3">
    <name type="scientific">Breznakia blatticola</name>
    <dbReference type="NCBI Taxonomy" id="1754012"/>
    <lineage>
        <taxon>Bacteria</taxon>
        <taxon>Bacillati</taxon>
        <taxon>Bacillota</taxon>
        <taxon>Erysipelotrichia</taxon>
        <taxon>Erysipelotrichales</taxon>
        <taxon>Erysipelotrichaceae</taxon>
        <taxon>Breznakia</taxon>
    </lineage>
</organism>
<dbReference type="Proteomes" id="UP000294743">
    <property type="component" value="Unassembled WGS sequence"/>
</dbReference>
<dbReference type="Gene3D" id="3.40.250.10">
    <property type="entry name" value="Rhodanese-like domain"/>
    <property type="match status" value="1"/>
</dbReference>
<accession>A0A4R8A4L7</accession>
<name>A0A4R8A4L7_9FIRM</name>
<dbReference type="PANTHER" id="PTHR43031:SF17">
    <property type="entry name" value="SULFURTRANSFERASE YTWF-RELATED"/>
    <property type="match status" value="1"/>
</dbReference>
<dbReference type="InterPro" id="IPR036873">
    <property type="entry name" value="Rhodanese-like_dom_sf"/>
</dbReference>
<dbReference type="Pfam" id="PF00581">
    <property type="entry name" value="Rhodanese"/>
    <property type="match status" value="1"/>
</dbReference>
<evidence type="ECO:0000313" key="2">
    <source>
        <dbReference type="EMBL" id="TDW25276.1"/>
    </source>
</evidence>
<feature type="domain" description="Rhodanese" evidence="1">
    <location>
        <begin position="20"/>
        <end position="100"/>
    </location>
</feature>
<protein>
    <submittedName>
        <fullName evidence="2">Rhodanese-related sulfurtransferase</fullName>
    </submittedName>
</protein>
<dbReference type="EMBL" id="SODD01000005">
    <property type="protein sequence ID" value="TDW25276.1"/>
    <property type="molecule type" value="Genomic_DNA"/>
</dbReference>